<keyword evidence="5" id="KW-0547">Nucleotide-binding</keyword>
<dbReference type="PANTHER" id="PTHR11441">
    <property type="entry name" value="THYMIDINE KINASE"/>
    <property type="match status" value="1"/>
</dbReference>
<keyword evidence="4 8" id="KW-0808">Transferase</keyword>
<evidence type="ECO:0000313" key="8">
    <source>
        <dbReference type="EMBL" id="MPM08490.1"/>
    </source>
</evidence>
<comment type="caution">
    <text evidence="8">The sequence shown here is derived from an EMBL/GenBank/DDBJ whole genome shotgun (WGS) entry which is preliminary data.</text>
</comment>
<organism evidence="8">
    <name type="scientific">bioreactor metagenome</name>
    <dbReference type="NCBI Taxonomy" id="1076179"/>
    <lineage>
        <taxon>unclassified sequences</taxon>
        <taxon>metagenomes</taxon>
        <taxon>ecological metagenomes</taxon>
    </lineage>
</organism>
<evidence type="ECO:0000256" key="5">
    <source>
        <dbReference type="ARBA" id="ARBA00022741"/>
    </source>
</evidence>
<dbReference type="GO" id="GO:0004797">
    <property type="term" value="F:thymidine kinase activity"/>
    <property type="evidence" value="ECO:0007669"/>
    <property type="project" value="UniProtKB-EC"/>
</dbReference>
<reference evidence="8" key="1">
    <citation type="submission" date="2019-08" db="EMBL/GenBank/DDBJ databases">
        <authorList>
            <person name="Kucharzyk K."/>
            <person name="Murdoch R.W."/>
            <person name="Higgins S."/>
            <person name="Loffler F."/>
        </authorList>
    </citation>
    <scope>NUCLEOTIDE SEQUENCE</scope>
</reference>
<dbReference type="SUPFAM" id="SSF57716">
    <property type="entry name" value="Glucocorticoid receptor-like (DNA-binding domain)"/>
    <property type="match status" value="1"/>
</dbReference>
<keyword evidence="6 8" id="KW-0418">Kinase</keyword>
<gene>
    <name evidence="8" type="primary">tdk_7</name>
    <name evidence="8" type="ORF">SDC9_54802</name>
</gene>
<evidence type="ECO:0000256" key="6">
    <source>
        <dbReference type="ARBA" id="ARBA00022777"/>
    </source>
</evidence>
<dbReference type="Pfam" id="PF00265">
    <property type="entry name" value="TK"/>
    <property type="match status" value="1"/>
</dbReference>
<keyword evidence="3" id="KW-0237">DNA synthesis</keyword>
<keyword evidence="7" id="KW-0067">ATP-binding</keyword>
<evidence type="ECO:0000256" key="7">
    <source>
        <dbReference type="ARBA" id="ARBA00022840"/>
    </source>
</evidence>
<proteinExistence type="inferred from homology"/>
<sequence>MSKLYFRYGAMNSGKSTHLMQVAYNYEERGMKVILMKPHTDKKGGEKLISRLGVERKVDLVVYNEDDVLEKVKEYKEKNGNIDCILVDEVQFLKANQIDQLFELAIVLDIPVICYGLRTDFKMQGFEGSTRLLLLAHSIEEMKTICKCGRKAVLNGRKINNRFVFEGEQIAIDNVDNVEYESLCGHCYFKYKNNL</sequence>
<name>A0A644WX57_9ZZZZ</name>
<dbReference type="EMBL" id="VSSQ01001455">
    <property type="protein sequence ID" value="MPM08490.1"/>
    <property type="molecule type" value="Genomic_DNA"/>
</dbReference>
<dbReference type="HAMAP" id="MF_00124">
    <property type="entry name" value="Thymidine_kinase"/>
    <property type="match status" value="1"/>
</dbReference>
<dbReference type="SUPFAM" id="SSF52540">
    <property type="entry name" value="P-loop containing nucleoside triphosphate hydrolases"/>
    <property type="match status" value="1"/>
</dbReference>
<dbReference type="GO" id="GO:0071897">
    <property type="term" value="P:DNA biosynthetic process"/>
    <property type="evidence" value="ECO:0007669"/>
    <property type="project" value="UniProtKB-KW"/>
</dbReference>
<dbReference type="PIRSF" id="PIRSF035805">
    <property type="entry name" value="TK_cell"/>
    <property type="match status" value="1"/>
</dbReference>
<dbReference type="GO" id="GO:0005524">
    <property type="term" value="F:ATP binding"/>
    <property type="evidence" value="ECO:0007669"/>
    <property type="project" value="UniProtKB-KW"/>
</dbReference>
<protein>
    <recommendedName>
        <fullName evidence="2">thymidine kinase</fullName>
        <ecNumber evidence="2">2.7.1.21</ecNumber>
    </recommendedName>
</protein>
<dbReference type="NCBIfam" id="NF003300">
    <property type="entry name" value="PRK04296.1-5"/>
    <property type="match status" value="1"/>
</dbReference>
<comment type="similarity">
    <text evidence="1">Belongs to the thymidine kinase family.</text>
</comment>
<dbReference type="PANTHER" id="PTHR11441:SF0">
    <property type="entry name" value="THYMIDINE KINASE, CYTOSOLIC"/>
    <property type="match status" value="1"/>
</dbReference>
<evidence type="ECO:0000256" key="2">
    <source>
        <dbReference type="ARBA" id="ARBA00012118"/>
    </source>
</evidence>
<dbReference type="GO" id="GO:0046104">
    <property type="term" value="P:thymidine metabolic process"/>
    <property type="evidence" value="ECO:0007669"/>
    <property type="project" value="TreeGrafter"/>
</dbReference>
<dbReference type="InterPro" id="IPR001267">
    <property type="entry name" value="Thymidine_kinase"/>
</dbReference>
<dbReference type="InterPro" id="IPR027417">
    <property type="entry name" value="P-loop_NTPase"/>
</dbReference>
<dbReference type="GO" id="GO:0005829">
    <property type="term" value="C:cytosol"/>
    <property type="evidence" value="ECO:0007669"/>
    <property type="project" value="TreeGrafter"/>
</dbReference>
<dbReference type="EC" id="2.7.1.21" evidence="2"/>
<accession>A0A644WX57</accession>
<evidence type="ECO:0000256" key="4">
    <source>
        <dbReference type="ARBA" id="ARBA00022679"/>
    </source>
</evidence>
<evidence type="ECO:0000256" key="3">
    <source>
        <dbReference type="ARBA" id="ARBA00022634"/>
    </source>
</evidence>
<dbReference type="Gene3D" id="3.40.50.300">
    <property type="entry name" value="P-loop containing nucleotide triphosphate hydrolases"/>
    <property type="match status" value="1"/>
</dbReference>
<evidence type="ECO:0000256" key="1">
    <source>
        <dbReference type="ARBA" id="ARBA00007587"/>
    </source>
</evidence>
<dbReference type="AlphaFoldDB" id="A0A644WX57"/>